<evidence type="ECO:0008006" key="2">
    <source>
        <dbReference type="Google" id="ProtNLM"/>
    </source>
</evidence>
<dbReference type="EMBL" id="CP120682">
    <property type="protein sequence ID" value="WKN36596.1"/>
    <property type="molecule type" value="Genomic_DNA"/>
</dbReference>
<accession>A0AA49JE08</accession>
<protein>
    <recommendedName>
        <fullName evidence="2">DUF4468 domain-containing protein</fullName>
    </recommendedName>
</protein>
<evidence type="ECO:0000313" key="1">
    <source>
        <dbReference type="EMBL" id="WKN36596.1"/>
    </source>
</evidence>
<reference evidence="1" key="2">
    <citation type="journal article" date="2024" name="Antonie Van Leeuwenhoek">
        <title>Roseihalotalea indica gen. nov., sp. nov., a halophilic Bacteroidetes from mesopelagic Southwest Indian Ocean with higher carbohydrate metabolic potential.</title>
        <authorList>
            <person name="Chen B."/>
            <person name="Zhang M."/>
            <person name="Lin D."/>
            <person name="Ye J."/>
            <person name="Tang K."/>
        </authorList>
    </citation>
    <scope>NUCLEOTIDE SEQUENCE</scope>
    <source>
        <strain evidence="1">TK19036</strain>
    </source>
</reference>
<name>A0AA49JE08_9BACT</name>
<dbReference type="AlphaFoldDB" id="A0AA49JE08"/>
<sequence length="187" mass="21870">MKLGISLSLVCATLLVTLVGFQLSSTYLQKVVPMPTFTLPELRSYAQDYFQSEAFTDTHDDTTFLISNDSSSYQFQSQSMVYNRSVLKHPVGQITYRTTIDLKEEKIRFTTDSVYFLEYTRNRYSRYVPVNTSPIPLSDWEESWSRNESQKFPVQLEAAINEHHQAFVHFLEKKKDIQQNTVKLENW</sequence>
<reference evidence="1" key="1">
    <citation type="journal article" date="2023" name="Comput. Struct. Biotechnol. J.">
        <title>Discovery of a novel marine Bacteroidetes with a rich repertoire of carbohydrate-active enzymes.</title>
        <authorList>
            <person name="Chen B."/>
            <person name="Liu G."/>
            <person name="Chen Q."/>
            <person name="Wang H."/>
            <person name="Liu L."/>
            <person name="Tang K."/>
        </authorList>
    </citation>
    <scope>NUCLEOTIDE SEQUENCE</scope>
    <source>
        <strain evidence="1">TK19036</strain>
    </source>
</reference>
<organism evidence="1">
    <name type="scientific">Roseihalotalea indica</name>
    <dbReference type="NCBI Taxonomy" id="2867963"/>
    <lineage>
        <taxon>Bacteria</taxon>
        <taxon>Pseudomonadati</taxon>
        <taxon>Bacteroidota</taxon>
        <taxon>Cytophagia</taxon>
        <taxon>Cytophagales</taxon>
        <taxon>Catalimonadaceae</taxon>
        <taxon>Roseihalotalea</taxon>
    </lineage>
</organism>
<gene>
    <name evidence="1" type="ORF">K4G66_29990</name>
</gene>
<proteinExistence type="predicted"/>